<proteinExistence type="inferred from homology"/>
<comment type="subcellular location">
    <subcellularLocation>
        <location evidence="1">Membrane</location>
        <topology evidence="1">Multi-pass membrane protein</topology>
    </subcellularLocation>
</comment>
<dbReference type="InterPro" id="IPR016542">
    <property type="entry name" value="PIG-P_GPI19"/>
</dbReference>
<dbReference type="GO" id="GO:0005783">
    <property type="term" value="C:endoplasmic reticulum"/>
    <property type="evidence" value="ECO:0007669"/>
    <property type="project" value="TreeGrafter"/>
</dbReference>
<comment type="similarity">
    <text evidence="7">Belongs to the PIGP family.</text>
</comment>
<keyword evidence="4 8" id="KW-0812">Transmembrane</keyword>
<dbReference type="Proteomes" id="UP001292079">
    <property type="component" value="Unassembled WGS sequence"/>
</dbReference>
<dbReference type="AlphaFoldDB" id="A0AAE2D6I3"/>
<comment type="function">
    <text evidence="7">Part of the complex catalyzing the transfer of N-acetylglucosamine from UDP-N-acetylglucosamine to phosphatidylinositol, the first step of GPI biosynthesis.</text>
</comment>
<evidence type="ECO:0000313" key="10">
    <source>
        <dbReference type="EMBL" id="KAK4473034.1"/>
    </source>
</evidence>
<dbReference type="InterPro" id="IPR013717">
    <property type="entry name" value="PIG-P"/>
</dbReference>
<sequence>MHKTKPSITVPYIHPNRDQLDQRAIYGFIIYLACFPAFILYIIWAYIPHEWLNSIGLTYLPSKHWAVTAPISSLIICISCLLLYTWNNRSLMQPLTSIYQIRDSYSTYHGNSTDRSYDNTGQQLNSVNLSKPIHSPIIPPLCDLDYTWVTNELYLKKNTK</sequence>
<reference evidence="10" key="1">
    <citation type="submission" date="2022-04" db="EMBL/GenBank/DDBJ databases">
        <authorList>
            <person name="Xu L."/>
            <person name="Lv Z."/>
        </authorList>
    </citation>
    <scope>NUCLEOTIDE SEQUENCE</scope>
    <source>
        <strain evidence="10">LV_2022a</strain>
    </source>
</reference>
<dbReference type="InterPro" id="IPR052263">
    <property type="entry name" value="GPI_Anchor_Biosynth"/>
</dbReference>
<feature type="domain" description="PIG-P" evidence="9">
    <location>
        <begin position="22"/>
        <end position="154"/>
    </location>
</feature>
<keyword evidence="3 7" id="KW-0337">GPI-anchor biosynthesis</keyword>
<keyword evidence="11" id="KW-1185">Reference proteome</keyword>
<evidence type="ECO:0000313" key="11">
    <source>
        <dbReference type="Proteomes" id="UP001292079"/>
    </source>
</evidence>
<evidence type="ECO:0000256" key="8">
    <source>
        <dbReference type="SAM" id="Phobius"/>
    </source>
</evidence>
<reference evidence="10" key="2">
    <citation type="journal article" date="2023" name="Infect Dis Poverty">
        <title>Chromosome-scale genome of the human blood fluke Schistosoma mekongi and its implications for public health.</title>
        <authorList>
            <person name="Zhou M."/>
            <person name="Xu L."/>
            <person name="Xu D."/>
            <person name="Chen W."/>
            <person name="Khan J."/>
            <person name="Hu Y."/>
            <person name="Huang H."/>
            <person name="Wei H."/>
            <person name="Zhang Y."/>
            <person name="Chusongsang P."/>
            <person name="Tanasarnprasert K."/>
            <person name="Hu X."/>
            <person name="Limpanont Y."/>
            <person name="Lv Z."/>
        </authorList>
    </citation>
    <scope>NUCLEOTIDE SEQUENCE</scope>
    <source>
        <strain evidence="10">LV_2022a</strain>
    </source>
</reference>
<comment type="caution">
    <text evidence="10">The sequence shown here is derived from an EMBL/GenBank/DDBJ whole genome shotgun (WGS) entry which is preliminary data.</text>
</comment>
<keyword evidence="5 8" id="KW-1133">Transmembrane helix</keyword>
<accession>A0AAE2D6I3</accession>
<protein>
    <recommendedName>
        <fullName evidence="7">Phosphatidylinositol N-acetylglucosaminyltransferase subunit P</fullName>
    </recommendedName>
</protein>
<dbReference type="GO" id="GO:0016020">
    <property type="term" value="C:membrane"/>
    <property type="evidence" value="ECO:0007669"/>
    <property type="project" value="UniProtKB-SubCell"/>
</dbReference>
<dbReference type="Pfam" id="PF08510">
    <property type="entry name" value="PIG-P"/>
    <property type="match status" value="1"/>
</dbReference>
<gene>
    <name evidence="10" type="ORF">MN116_004227</name>
</gene>
<dbReference type="PIRSF" id="PIRSF008765">
    <property type="entry name" value="PIG-P_GPI19"/>
    <property type="match status" value="1"/>
</dbReference>
<keyword evidence="7" id="KW-0808">Transferase</keyword>
<keyword evidence="6 7" id="KW-0472">Membrane</keyword>
<comment type="pathway">
    <text evidence="2 7">Glycolipid biosynthesis; glycosylphosphatidylinositol-anchor biosynthesis.</text>
</comment>
<name>A0AAE2D6I3_SCHME</name>
<dbReference type="PANTHER" id="PTHR46346:SF1">
    <property type="entry name" value="PHOSPHATIDYLINOSITOL N-ACETYLGLUCOSAMINYLTRANSFERASE SUBUNIT P"/>
    <property type="match status" value="1"/>
</dbReference>
<evidence type="ECO:0000259" key="9">
    <source>
        <dbReference type="Pfam" id="PF08510"/>
    </source>
</evidence>
<evidence type="ECO:0000256" key="1">
    <source>
        <dbReference type="ARBA" id="ARBA00004141"/>
    </source>
</evidence>
<evidence type="ECO:0000256" key="3">
    <source>
        <dbReference type="ARBA" id="ARBA00022502"/>
    </source>
</evidence>
<evidence type="ECO:0000256" key="5">
    <source>
        <dbReference type="ARBA" id="ARBA00022989"/>
    </source>
</evidence>
<dbReference type="GO" id="GO:0017176">
    <property type="term" value="F:phosphatidylinositol N-acetylglucosaminyltransferase activity"/>
    <property type="evidence" value="ECO:0007669"/>
    <property type="project" value="UniProtKB-UniRule"/>
</dbReference>
<dbReference type="PANTHER" id="PTHR46346">
    <property type="entry name" value="PHOSPHATIDYLINOSITOL N-ACETYLGLUCOSAMINYLTRANSFERASE SUBUNIT P"/>
    <property type="match status" value="1"/>
</dbReference>
<dbReference type="GO" id="GO:0006506">
    <property type="term" value="P:GPI anchor biosynthetic process"/>
    <property type="evidence" value="ECO:0007669"/>
    <property type="project" value="UniProtKB-KW"/>
</dbReference>
<dbReference type="EMBL" id="JALJAT010000002">
    <property type="protein sequence ID" value="KAK4473034.1"/>
    <property type="molecule type" value="Genomic_DNA"/>
</dbReference>
<evidence type="ECO:0000256" key="6">
    <source>
        <dbReference type="ARBA" id="ARBA00023136"/>
    </source>
</evidence>
<feature type="transmembrane region" description="Helical" evidence="8">
    <location>
        <begin position="24"/>
        <end position="47"/>
    </location>
</feature>
<evidence type="ECO:0000256" key="2">
    <source>
        <dbReference type="ARBA" id="ARBA00004687"/>
    </source>
</evidence>
<evidence type="ECO:0000256" key="7">
    <source>
        <dbReference type="PIRNR" id="PIRNR008765"/>
    </source>
</evidence>
<organism evidence="10 11">
    <name type="scientific">Schistosoma mekongi</name>
    <name type="common">Parasitic worm</name>
    <dbReference type="NCBI Taxonomy" id="38744"/>
    <lineage>
        <taxon>Eukaryota</taxon>
        <taxon>Metazoa</taxon>
        <taxon>Spiralia</taxon>
        <taxon>Lophotrochozoa</taxon>
        <taxon>Platyhelminthes</taxon>
        <taxon>Trematoda</taxon>
        <taxon>Digenea</taxon>
        <taxon>Strigeidida</taxon>
        <taxon>Schistosomatoidea</taxon>
        <taxon>Schistosomatidae</taxon>
        <taxon>Schistosoma</taxon>
    </lineage>
</organism>
<feature type="transmembrane region" description="Helical" evidence="8">
    <location>
        <begin position="67"/>
        <end position="86"/>
    </location>
</feature>
<evidence type="ECO:0000256" key="4">
    <source>
        <dbReference type="ARBA" id="ARBA00022692"/>
    </source>
</evidence>